<proteinExistence type="predicted"/>
<dbReference type="Gene3D" id="3.40.640.10">
    <property type="entry name" value="Type I PLP-dependent aspartate aminotransferase-like (Major domain)"/>
    <property type="match status" value="1"/>
</dbReference>
<feature type="domain" description="Aminotransferase class V" evidence="1">
    <location>
        <begin position="129"/>
        <end position="406"/>
    </location>
</feature>
<keyword evidence="3" id="KW-1185">Reference proteome</keyword>
<dbReference type="InterPro" id="IPR015422">
    <property type="entry name" value="PyrdxlP-dep_Trfase_small"/>
</dbReference>
<gene>
    <name evidence="2" type="ORF">GFSPODELE1_LOCUS8440</name>
</gene>
<dbReference type="PANTHER" id="PTHR14237">
    <property type="entry name" value="MOLYBDOPTERIN COFACTOR SULFURASE MOSC"/>
    <property type="match status" value="1"/>
</dbReference>
<reference evidence="3" key="1">
    <citation type="submission" date="2024-04" db="EMBL/GenBank/DDBJ databases">
        <authorList>
            <person name="Shaw F."/>
            <person name="Minotto A."/>
        </authorList>
    </citation>
    <scope>NUCLEOTIDE SEQUENCE [LARGE SCALE GENOMIC DNA]</scope>
</reference>
<sequence length="579" mass="62947">MGNTTSTHVCPSVSAPVSLKHDSQHKVILRKRSMPLSVLTLGCVPAPSYYESYCPSSQETTVADRDEKLSFDPPPLYAYSTHDSDLNVDSASAAYKTFLKTYPEYHSTWILDSLRRSDFARLDRAGETYVDYMGGSLYPESLIRVHTEFLQQNILGNTHSVSNASSLSSACADEARQAVLQYFKAPAGYTVVFTANASAALKLIGEAFPFQEGSSYVLSADSHNSVHGIRKFASQRGAQVTYIESTPRGGLDLADAKHILADNKPKSRHAQPSLFALTGQSNVSNSKNPLSLIKYASALGYSTLLDAAALAPTSVFSLAEHSVDAMAISFYKMFGFPTGVGALVVKESFLEQLERPWFAGGTVDVVQAPGMLYTMVGEPHERFEDGTINYLNLPAVTEGLRFLSAYLPFLPLRLSTLTHHLVSSLSELRHDGTGTPVARVLSRVPSNRVKTVGGQSDCGSTVSLIFLSPSGEMLPLSFIEHAATSQNISLRTGCMCNPGGAAALLDVRDDMALLYPGVTMRDFEQQVGRELGVVRISLGLASNFQDVWRVIQFATDMGKEEVRAAMWNAWAEEKIGMAY</sequence>
<dbReference type="EMBL" id="OZ037949">
    <property type="protein sequence ID" value="CAL1711658.1"/>
    <property type="molecule type" value="Genomic_DNA"/>
</dbReference>
<protein>
    <recommendedName>
        <fullName evidence="1">Aminotransferase class V domain-containing protein</fullName>
    </recommendedName>
</protein>
<accession>A0ABP1DX95</accession>
<evidence type="ECO:0000313" key="3">
    <source>
        <dbReference type="Proteomes" id="UP001497453"/>
    </source>
</evidence>
<dbReference type="InterPro" id="IPR000192">
    <property type="entry name" value="Aminotrans_V_dom"/>
</dbReference>
<dbReference type="InterPro" id="IPR015421">
    <property type="entry name" value="PyrdxlP-dep_Trfase_major"/>
</dbReference>
<evidence type="ECO:0000259" key="1">
    <source>
        <dbReference type="Pfam" id="PF00266"/>
    </source>
</evidence>
<evidence type="ECO:0000313" key="2">
    <source>
        <dbReference type="EMBL" id="CAL1711658.1"/>
    </source>
</evidence>
<organism evidence="2 3">
    <name type="scientific">Somion occarium</name>
    <dbReference type="NCBI Taxonomy" id="3059160"/>
    <lineage>
        <taxon>Eukaryota</taxon>
        <taxon>Fungi</taxon>
        <taxon>Dikarya</taxon>
        <taxon>Basidiomycota</taxon>
        <taxon>Agaricomycotina</taxon>
        <taxon>Agaricomycetes</taxon>
        <taxon>Polyporales</taxon>
        <taxon>Cerrenaceae</taxon>
        <taxon>Somion</taxon>
    </lineage>
</organism>
<dbReference type="PANTHER" id="PTHR14237:SF80">
    <property type="entry name" value="MOLYBDENUM COFACTOR SULFURASE"/>
    <property type="match status" value="1"/>
</dbReference>
<dbReference type="SUPFAM" id="SSF53383">
    <property type="entry name" value="PLP-dependent transferases"/>
    <property type="match status" value="1"/>
</dbReference>
<dbReference type="InterPro" id="IPR015424">
    <property type="entry name" value="PyrdxlP-dep_Trfase"/>
</dbReference>
<dbReference type="Pfam" id="PF00266">
    <property type="entry name" value="Aminotran_5"/>
    <property type="match status" value="1"/>
</dbReference>
<dbReference type="Proteomes" id="UP001497453">
    <property type="component" value="Chromosome 6"/>
</dbReference>
<dbReference type="Gene3D" id="3.90.1150.10">
    <property type="entry name" value="Aspartate Aminotransferase, domain 1"/>
    <property type="match status" value="1"/>
</dbReference>
<name>A0ABP1DX95_9APHY</name>